<protein>
    <submittedName>
        <fullName evidence="2 4">Uncharacterized protein</fullName>
    </submittedName>
</protein>
<feature type="compositionally biased region" description="Basic and acidic residues" evidence="1">
    <location>
        <begin position="49"/>
        <end position="60"/>
    </location>
</feature>
<dbReference type="AlphaFoldDB" id="A0A183SZE5"/>
<keyword evidence="3" id="KW-1185">Reference proteome</keyword>
<feature type="region of interest" description="Disordered" evidence="1">
    <location>
        <begin position="1"/>
        <end position="60"/>
    </location>
</feature>
<dbReference type="WBParaSite" id="SSLN_0000995501-mRNA-1">
    <property type="protein sequence ID" value="SSLN_0000995501-mRNA-1"/>
    <property type="gene ID" value="SSLN_0000995501"/>
</dbReference>
<sequence length="104" mass="11648">MTTHYATDSSMEMLPRVRIDKGSSTTQQGHSEDHSEATADQPEKLGGSRPERMGLEEDKASIYETNRIATAKVKMVVRKTTVTGSTPRMPKPSQRPRSQRNFRA</sequence>
<evidence type="ECO:0000256" key="1">
    <source>
        <dbReference type="SAM" id="MobiDB-lite"/>
    </source>
</evidence>
<name>A0A183SZE5_SCHSO</name>
<accession>A0A183SZE5</accession>
<proteinExistence type="predicted"/>
<evidence type="ECO:0000313" key="3">
    <source>
        <dbReference type="Proteomes" id="UP000275846"/>
    </source>
</evidence>
<organism evidence="4">
    <name type="scientific">Schistocephalus solidus</name>
    <name type="common">Tapeworm</name>
    <dbReference type="NCBI Taxonomy" id="70667"/>
    <lineage>
        <taxon>Eukaryota</taxon>
        <taxon>Metazoa</taxon>
        <taxon>Spiralia</taxon>
        <taxon>Lophotrochozoa</taxon>
        <taxon>Platyhelminthes</taxon>
        <taxon>Cestoda</taxon>
        <taxon>Eucestoda</taxon>
        <taxon>Diphyllobothriidea</taxon>
        <taxon>Diphyllobothriidae</taxon>
        <taxon>Schistocephalus</taxon>
    </lineage>
</organism>
<evidence type="ECO:0000313" key="2">
    <source>
        <dbReference type="EMBL" id="VDL95978.1"/>
    </source>
</evidence>
<feature type="region of interest" description="Disordered" evidence="1">
    <location>
        <begin position="79"/>
        <end position="104"/>
    </location>
</feature>
<dbReference type="Proteomes" id="UP000275846">
    <property type="component" value="Unassembled WGS sequence"/>
</dbReference>
<dbReference type="EMBL" id="UYSU01035335">
    <property type="protein sequence ID" value="VDL95978.1"/>
    <property type="molecule type" value="Genomic_DNA"/>
</dbReference>
<reference evidence="4" key="1">
    <citation type="submission" date="2016-06" db="UniProtKB">
        <authorList>
            <consortium name="WormBaseParasite"/>
        </authorList>
    </citation>
    <scope>IDENTIFICATION</scope>
</reference>
<evidence type="ECO:0000313" key="4">
    <source>
        <dbReference type="WBParaSite" id="SSLN_0000995501-mRNA-1"/>
    </source>
</evidence>
<feature type="compositionally biased region" description="Basic and acidic residues" evidence="1">
    <location>
        <begin position="30"/>
        <end position="43"/>
    </location>
</feature>
<reference evidence="2 3" key="2">
    <citation type="submission" date="2018-11" db="EMBL/GenBank/DDBJ databases">
        <authorList>
            <consortium name="Pathogen Informatics"/>
        </authorList>
    </citation>
    <scope>NUCLEOTIDE SEQUENCE [LARGE SCALE GENOMIC DNA]</scope>
    <source>
        <strain evidence="2 3">NST_G2</strain>
    </source>
</reference>
<feature type="compositionally biased region" description="Polar residues" evidence="1">
    <location>
        <begin position="1"/>
        <end position="10"/>
    </location>
</feature>
<gene>
    <name evidence="2" type="ORF">SSLN_LOCUS9593</name>
</gene>